<evidence type="ECO:0000313" key="2">
    <source>
        <dbReference type="Proteomes" id="UP000433050"/>
    </source>
</evidence>
<organism evidence="1 2">
    <name type="scientific">Starkeya nomas</name>
    <dbReference type="NCBI Taxonomy" id="2666134"/>
    <lineage>
        <taxon>Bacteria</taxon>
        <taxon>Pseudomonadati</taxon>
        <taxon>Pseudomonadota</taxon>
        <taxon>Alphaproteobacteria</taxon>
        <taxon>Hyphomicrobiales</taxon>
        <taxon>Xanthobacteraceae</taxon>
        <taxon>Starkeya</taxon>
    </lineage>
</organism>
<reference evidence="1 2" key="1">
    <citation type="submission" date="2019-12" db="EMBL/GenBank/DDBJ databases">
        <authorList>
            <person name="Reyes-Prieto M."/>
        </authorList>
    </citation>
    <scope>NUCLEOTIDE SEQUENCE [LARGE SCALE GENOMIC DNA]</scope>
    <source>
        <strain evidence="1">HF14-78462</strain>
    </source>
</reference>
<proteinExistence type="predicted"/>
<evidence type="ECO:0000313" key="1">
    <source>
        <dbReference type="EMBL" id="CAA0095524.1"/>
    </source>
</evidence>
<name>A0A5S9NXP5_9HYPH</name>
<dbReference type="Proteomes" id="UP000433050">
    <property type="component" value="Unassembled WGS sequence"/>
</dbReference>
<protein>
    <submittedName>
        <fullName evidence="1">Uncharacterized protein</fullName>
    </submittedName>
</protein>
<dbReference type="EMBL" id="CACSAS010000001">
    <property type="protein sequence ID" value="CAA0095524.1"/>
    <property type="molecule type" value="Genomic_DNA"/>
</dbReference>
<accession>A0A5S9NXP5</accession>
<gene>
    <name evidence="1" type="ORF">STARVERO_01886</name>
</gene>
<keyword evidence="2" id="KW-1185">Reference proteome</keyword>
<sequence length="54" mass="5829">MAGRGPAIHDFHFERRCTPENVNARHKAGHDVASMSADERPQAAAAFFGCTSAM</sequence>
<dbReference type="AlphaFoldDB" id="A0A5S9NXP5"/>